<dbReference type="GO" id="GO:0031965">
    <property type="term" value="C:nuclear membrane"/>
    <property type="evidence" value="ECO:0007669"/>
    <property type="project" value="TreeGrafter"/>
</dbReference>
<dbReference type="PANTHER" id="PTHR28032">
    <property type="entry name" value="FI02826P"/>
    <property type="match status" value="1"/>
</dbReference>
<feature type="compositionally biased region" description="Polar residues" evidence="4">
    <location>
        <begin position="122"/>
        <end position="156"/>
    </location>
</feature>
<keyword evidence="3" id="KW-0963">Cytoplasm</keyword>
<feature type="compositionally biased region" description="Low complexity" evidence="4">
    <location>
        <begin position="87"/>
        <end position="106"/>
    </location>
</feature>
<protein>
    <recommendedName>
        <fullName evidence="3">Tethering factor for nuclear proteasome STS1</fullName>
    </recommendedName>
</protein>
<feature type="region of interest" description="Disordered" evidence="4">
    <location>
        <begin position="1"/>
        <end position="109"/>
    </location>
</feature>
<dbReference type="GO" id="GO:0071630">
    <property type="term" value="P:nuclear protein quality control by the ubiquitin-proteasome system"/>
    <property type="evidence" value="ECO:0007669"/>
    <property type="project" value="UniProtKB-UniRule"/>
</dbReference>
<reference evidence="5 6" key="1">
    <citation type="journal article" date="2018" name="Mol. Biol. Evol.">
        <title>Broad Genomic Sampling Reveals a Smut Pathogenic Ancestry of the Fungal Clade Ustilaginomycotina.</title>
        <authorList>
            <person name="Kijpornyongpan T."/>
            <person name="Mondo S.J."/>
            <person name="Barry K."/>
            <person name="Sandor L."/>
            <person name="Lee J."/>
            <person name="Lipzen A."/>
            <person name="Pangilinan J."/>
            <person name="LaButti K."/>
            <person name="Hainaut M."/>
            <person name="Henrissat B."/>
            <person name="Grigoriev I.V."/>
            <person name="Spatafora J.W."/>
            <person name="Aime M.C."/>
        </authorList>
    </citation>
    <scope>NUCLEOTIDE SEQUENCE [LARGE SCALE GENOMIC DNA]</scope>
    <source>
        <strain evidence="5 6">MCA 4718</strain>
    </source>
</reference>
<dbReference type="OrthoDB" id="10061064at2759"/>
<dbReference type="EMBL" id="KZ819328">
    <property type="protein sequence ID" value="PWN20304.1"/>
    <property type="molecule type" value="Genomic_DNA"/>
</dbReference>
<dbReference type="GO" id="GO:0005737">
    <property type="term" value="C:cytoplasm"/>
    <property type="evidence" value="ECO:0007669"/>
    <property type="project" value="UniProtKB-SubCell"/>
</dbReference>
<evidence type="ECO:0000256" key="2">
    <source>
        <dbReference type="ARBA" id="ARBA00023242"/>
    </source>
</evidence>
<sequence length="544" mass="57221">MPRYSPAPLLTNPRPSTPPTPHRTHSHQDGGNSPATSLFGTGNVTHGGIFSNPMQGQQQQQQQQLSSHTTGSSGIAWGGSATGNLFQQSHASLSSPSSSQHVQWGSTPSALPASIQWGSTSSFSAGPSTAHVSTPSSSTHHNDPFSSATPQHNLSPYSLPDKTRKSESKRKRMQEEDEDEEMGGPTVALQSSPERGGGGGGEGGIRPTIGGQGRNLVPKRIRAGLGGVLGLDEGIGPALGSSSTANASAKGSNVKEDDHKTTSSTVDLGKMLASLDKPNLLSLLSSLLSQHPEIISSIHTLLPLPTLESVNQSLDAYEAAIKSALPFNAQNVSIRSEYTWNRLRGPVGELVSGIQGWMDFFHAKEEQENESGGVHPSTMFSLLHTITARTIKIQKDLLPTVPDQWISGSSSLHSSAGRDRSALSSGSSSSQQVLFSALPTGLLSPANPNALLTTLLPLLLGAWDGLLARIANDINGKGKMFGREVVVTWLRGVEGLAGGDIAASSSGESEEDGQRLEVLRAVQKSLKGVEADFKREIGWVVGLF</sequence>
<feature type="region of interest" description="Disordered" evidence="4">
    <location>
        <begin position="241"/>
        <end position="262"/>
    </location>
</feature>
<dbReference type="InterPro" id="IPR038422">
    <property type="entry name" value="Cut8/Sts1_sf"/>
</dbReference>
<comment type="subunit">
    <text evidence="3">Binds the proteasome.</text>
</comment>
<comment type="subcellular location">
    <subcellularLocation>
        <location evidence="3">Cytoplasm</location>
    </subcellularLocation>
    <subcellularLocation>
        <location evidence="3">Nucleus</location>
    </subcellularLocation>
</comment>
<dbReference type="RefSeq" id="XP_025347464.1">
    <property type="nucleotide sequence ID" value="XM_025492617.1"/>
</dbReference>
<keyword evidence="3" id="KW-0653">Protein transport</keyword>
<dbReference type="Pfam" id="PF08559">
    <property type="entry name" value="Cut8"/>
    <property type="match status" value="1"/>
</dbReference>
<feature type="compositionally biased region" description="Polar residues" evidence="4">
    <location>
        <begin position="29"/>
        <end position="44"/>
    </location>
</feature>
<feature type="compositionally biased region" description="Gly residues" evidence="4">
    <location>
        <begin position="195"/>
        <end position="204"/>
    </location>
</feature>
<dbReference type="Proteomes" id="UP000245942">
    <property type="component" value="Unassembled WGS sequence"/>
</dbReference>
<gene>
    <name evidence="5" type="ORF">BCV69DRAFT_283180</name>
</gene>
<name>A0A316U646_9BASI</name>
<dbReference type="GO" id="GO:0015031">
    <property type="term" value="P:protein transport"/>
    <property type="evidence" value="ECO:0007669"/>
    <property type="project" value="UniProtKB-UniRule"/>
</dbReference>
<dbReference type="AlphaFoldDB" id="A0A316U646"/>
<dbReference type="STRING" id="1684307.A0A316U646"/>
<keyword evidence="2 3" id="KW-0539">Nucleus</keyword>
<evidence type="ECO:0000256" key="3">
    <source>
        <dbReference type="RuleBase" id="RU368013"/>
    </source>
</evidence>
<evidence type="ECO:0000256" key="4">
    <source>
        <dbReference type="SAM" id="MobiDB-lite"/>
    </source>
</evidence>
<comment type="function">
    <text evidence="3">Involved in ubiquitin-mediated protein degradation. Regulatory factor in the ubiquitin/proteasome pathway that controls the turnover of proteasome substrates. Targets proteasomes to the nucleus and facilitates the degradation of nuclear proteins.</text>
</comment>
<feature type="compositionally biased region" description="Polar residues" evidence="4">
    <location>
        <begin position="241"/>
        <end position="251"/>
    </location>
</feature>
<dbReference type="GeneID" id="37014351"/>
<organism evidence="5 6">
    <name type="scientific">Pseudomicrostroma glucosiphilum</name>
    <dbReference type="NCBI Taxonomy" id="1684307"/>
    <lineage>
        <taxon>Eukaryota</taxon>
        <taxon>Fungi</taxon>
        <taxon>Dikarya</taxon>
        <taxon>Basidiomycota</taxon>
        <taxon>Ustilaginomycotina</taxon>
        <taxon>Exobasidiomycetes</taxon>
        <taxon>Microstromatales</taxon>
        <taxon>Microstromatales incertae sedis</taxon>
        <taxon>Pseudomicrostroma</taxon>
    </lineage>
</organism>
<dbReference type="InterPro" id="IPR013868">
    <property type="entry name" value="Cut8/Sts1_fam"/>
</dbReference>
<feature type="compositionally biased region" description="Low complexity" evidence="4">
    <location>
        <begin position="55"/>
        <end position="64"/>
    </location>
</feature>
<evidence type="ECO:0000313" key="6">
    <source>
        <dbReference type="Proteomes" id="UP000245942"/>
    </source>
</evidence>
<feature type="region of interest" description="Disordered" evidence="4">
    <location>
        <begin position="122"/>
        <end position="216"/>
    </location>
</feature>
<keyword evidence="3" id="KW-0813">Transport</keyword>
<evidence type="ECO:0000256" key="1">
    <source>
        <dbReference type="ARBA" id="ARBA00006199"/>
    </source>
</evidence>
<dbReference type="GO" id="GO:0070628">
    <property type="term" value="F:proteasome binding"/>
    <property type="evidence" value="ECO:0007669"/>
    <property type="project" value="TreeGrafter"/>
</dbReference>
<comment type="similarity">
    <text evidence="1 3">Belongs to the cut8/STS1 family.</text>
</comment>
<keyword evidence="6" id="KW-1185">Reference proteome</keyword>
<dbReference type="Gene3D" id="1.20.58.1590">
    <property type="entry name" value="Tethering factor for nuclear proteasome Cut8/Sts1"/>
    <property type="match status" value="1"/>
</dbReference>
<evidence type="ECO:0000313" key="5">
    <source>
        <dbReference type="EMBL" id="PWN20304.1"/>
    </source>
</evidence>
<accession>A0A316U646</accession>
<dbReference type="GO" id="GO:0031144">
    <property type="term" value="P:proteasome localization"/>
    <property type="evidence" value="ECO:0007669"/>
    <property type="project" value="UniProtKB-UniRule"/>
</dbReference>
<proteinExistence type="inferred from homology"/>
<dbReference type="PANTHER" id="PTHR28032:SF1">
    <property type="entry name" value="FI02826P"/>
    <property type="match status" value="1"/>
</dbReference>